<dbReference type="InterPro" id="IPR003594">
    <property type="entry name" value="HATPase_dom"/>
</dbReference>
<keyword evidence="1" id="KW-0808">Transferase</keyword>
<dbReference type="GO" id="GO:0000155">
    <property type="term" value="F:phosphorelay sensor kinase activity"/>
    <property type="evidence" value="ECO:0007669"/>
    <property type="project" value="InterPro"/>
</dbReference>
<evidence type="ECO:0000259" key="6">
    <source>
        <dbReference type="SMART" id="SM00387"/>
    </source>
</evidence>
<dbReference type="GO" id="GO:0046983">
    <property type="term" value="F:protein dimerization activity"/>
    <property type="evidence" value="ECO:0007669"/>
    <property type="project" value="InterPro"/>
</dbReference>
<evidence type="ECO:0000256" key="5">
    <source>
        <dbReference type="SAM" id="SignalP"/>
    </source>
</evidence>
<dbReference type="InterPro" id="IPR011123">
    <property type="entry name" value="Y_Y_Y"/>
</dbReference>
<sequence length="975" mass="105786" precursor="true">MPGNSLHSGIRAALLLFAIACTSLHAGTPAYVSRTWRTQDGLPENQIRAIAQTPDGYLWIGTSSGLARFDGARFVVFARFNTPSMTDDNIRAFAVAADGSLWVATDGGGLMHYRNGRFQAYGSNQGLLNEFVGAVLVARNGDVWAGTNRGLFRLRGERFERVDEPLHLANIAFFDLRETADGRVIAGGPSGLFCFEAGTLRRYAEARDIDGTYHIGLARDGSLWLGTHHGLRIAGERPSKLPSVKGMVGALLEDHAGNMWIGTEGDGLYRVNPQGEIVFRAPASLPDNSILALWEDREQSIWVGTADGLVRLSAPDVGVVNSRDGLTSDNVTTVYCGQRNTLWLTTVTGRAFQYVNGRVKAVKLPPSADSLRVRGTFEDHAGGVWFGTGSQGVARFDKGKVVRFTVAEGLRNNGIQAFYEDRDQHLWIGTTSGLSRWDGTALQNFYLEQGLSYGWVRAIAEDHNGDMLVGTDRGLNRFHGGRFVADPAFAALSRDRVWSIYPEAPATLWIATQGAGLVRVRNGKASRITTREGLLSNSIFQVIGDGRGSLWMSGPMGISAASLEDLNAAADGRSDSIAVVAYGTGDGLESSQINGGAQPSGCLAADGELWFPSVKGAVHFRPSLPRTGYHSPARVESVLVDGKNISFANEVTLGPGRRRVEIEFTACGLRAPERVVFRYKLENFDRHWTASTGRRSVSYDNLPPGQYRFRVVAHDGSLDTGSSEAAIALVVRPQFYQTAWFYALALLATAGGVAGVLLFQERQARERYNLRLAERTRIAREMHDTVVQGCVGVSTLIEAAVSSARSDQDLMLECLDNARIHLRMTLDEARQALTDLRHDSFEHGLPGALAELARAVSCEKGIPVMLQVGGPEVRLAESTNRTLLLVTREAIRNAVLHGAPTAIEVRLLFGPAGVHIEIRDDGCGFDPTPSYFAAGGHFGILGMRERMEQICGSLEISSRPGFGTTVTVDLNEPRP</sequence>
<keyword evidence="4" id="KW-0472">Membrane</keyword>
<dbReference type="eggNOG" id="COG4585">
    <property type="taxonomic scope" value="Bacteria"/>
</dbReference>
<name>Q024A3_SOLUE</name>
<dbReference type="AlphaFoldDB" id="Q024A3"/>
<accession>Q024A3</accession>
<dbReference type="Gene3D" id="2.130.10.10">
    <property type="entry name" value="YVTN repeat-like/Quinoprotein amine dehydrogenase"/>
    <property type="match status" value="3"/>
</dbReference>
<dbReference type="CDD" id="cd16917">
    <property type="entry name" value="HATPase_UhpB-NarQ-NarX-like"/>
    <property type="match status" value="1"/>
</dbReference>
<dbReference type="SUPFAM" id="SSF55874">
    <property type="entry name" value="ATPase domain of HSP90 chaperone/DNA topoisomerase II/histidine kinase"/>
    <property type="match status" value="1"/>
</dbReference>
<dbReference type="HOGENOM" id="CLU_000445_28_2_0"/>
<dbReference type="PANTHER" id="PTHR24421">
    <property type="entry name" value="NITRATE/NITRITE SENSOR PROTEIN NARX-RELATED"/>
    <property type="match status" value="1"/>
</dbReference>
<gene>
    <name evidence="7" type="ordered locus">Acid_2684</name>
</gene>
<keyword evidence="2 7" id="KW-0418">Kinase</keyword>
<dbReference type="Gene3D" id="2.60.40.10">
    <property type="entry name" value="Immunoglobulins"/>
    <property type="match status" value="1"/>
</dbReference>
<keyword evidence="4" id="KW-1133">Transmembrane helix</keyword>
<feature type="chain" id="PRO_5004163812" evidence="5">
    <location>
        <begin position="27"/>
        <end position="975"/>
    </location>
</feature>
<dbReference type="Gene3D" id="3.30.565.10">
    <property type="entry name" value="Histidine kinase-like ATPase, C-terminal domain"/>
    <property type="match status" value="1"/>
</dbReference>
<dbReference type="eggNOG" id="COG3292">
    <property type="taxonomic scope" value="Bacteria"/>
</dbReference>
<evidence type="ECO:0000256" key="4">
    <source>
        <dbReference type="SAM" id="Phobius"/>
    </source>
</evidence>
<dbReference type="SUPFAM" id="SSF63829">
    <property type="entry name" value="Calcium-dependent phosphotriesterase"/>
    <property type="match status" value="2"/>
</dbReference>
<evidence type="ECO:0000256" key="2">
    <source>
        <dbReference type="ARBA" id="ARBA00022777"/>
    </source>
</evidence>
<dbReference type="InterPro" id="IPR036890">
    <property type="entry name" value="HATPase_C_sf"/>
</dbReference>
<feature type="domain" description="Histidine kinase/HSP90-like ATPase" evidence="6">
    <location>
        <begin position="879"/>
        <end position="974"/>
    </location>
</feature>
<dbReference type="Gene3D" id="1.20.5.1930">
    <property type="match status" value="1"/>
</dbReference>
<dbReference type="InterPro" id="IPR011110">
    <property type="entry name" value="Reg_prop"/>
</dbReference>
<dbReference type="SMART" id="SM00387">
    <property type="entry name" value="HATPase_c"/>
    <property type="match status" value="1"/>
</dbReference>
<protein>
    <submittedName>
        <fullName evidence="7">Histidine kinase</fullName>
    </submittedName>
</protein>
<dbReference type="KEGG" id="sus:Acid_2684"/>
<organism evidence="7">
    <name type="scientific">Solibacter usitatus (strain Ellin6076)</name>
    <dbReference type="NCBI Taxonomy" id="234267"/>
    <lineage>
        <taxon>Bacteria</taxon>
        <taxon>Pseudomonadati</taxon>
        <taxon>Acidobacteriota</taxon>
        <taxon>Terriglobia</taxon>
        <taxon>Bryobacterales</taxon>
        <taxon>Solibacteraceae</taxon>
        <taxon>Candidatus Solibacter</taxon>
    </lineage>
</organism>
<dbReference type="Pfam" id="PF07495">
    <property type="entry name" value="Y_Y_Y"/>
    <property type="match status" value="1"/>
</dbReference>
<dbReference type="Pfam" id="PF07730">
    <property type="entry name" value="HisKA_3"/>
    <property type="match status" value="1"/>
</dbReference>
<keyword evidence="4" id="KW-0812">Transmembrane</keyword>
<dbReference type="InterPro" id="IPR015943">
    <property type="entry name" value="WD40/YVTN_repeat-like_dom_sf"/>
</dbReference>
<keyword evidence="3" id="KW-0902">Two-component regulatory system</keyword>
<evidence type="ECO:0000313" key="7">
    <source>
        <dbReference type="EMBL" id="ABJ83673.1"/>
    </source>
</evidence>
<dbReference type="InterPro" id="IPR013783">
    <property type="entry name" value="Ig-like_fold"/>
</dbReference>
<evidence type="ECO:0000256" key="3">
    <source>
        <dbReference type="ARBA" id="ARBA00023012"/>
    </source>
</evidence>
<feature type="transmembrane region" description="Helical" evidence="4">
    <location>
        <begin position="739"/>
        <end position="759"/>
    </location>
</feature>
<keyword evidence="5" id="KW-0732">Signal</keyword>
<dbReference type="InParanoid" id="Q024A3"/>
<dbReference type="Pfam" id="PF02518">
    <property type="entry name" value="HATPase_c"/>
    <property type="match status" value="1"/>
</dbReference>
<dbReference type="InterPro" id="IPR050482">
    <property type="entry name" value="Sensor_HK_TwoCompSys"/>
</dbReference>
<dbReference type="GO" id="GO:0016020">
    <property type="term" value="C:membrane"/>
    <property type="evidence" value="ECO:0007669"/>
    <property type="project" value="InterPro"/>
</dbReference>
<evidence type="ECO:0000256" key="1">
    <source>
        <dbReference type="ARBA" id="ARBA00022679"/>
    </source>
</evidence>
<dbReference type="STRING" id="234267.Acid_2684"/>
<dbReference type="Pfam" id="PF07494">
    <property type="entry name" value="Reg_prop"/>
    <property type="match status" value="3"/>
</dbReference>
<dbReference type="EMBL" id="CP000473">
    <property type="protein sequence ID" value="ABJ83673.1"/>
    <property type="molecule type" value="Genomic_DNA"/>
</dbReference>
<proteinExistence type="predicted"/>
<reference evidence="7" key="1">
    <citation type="submission" date="2006-10" db="EMBL/GenBank/DDBJ databases">
        <title>Complete sequence of Solibacter usitatus Ellin6076.</title>
        <authorList>
            <consortium name="US DOE Joint Genome Institute"/>
            <person name="Copeland A."/>
            <person name="Lucas S."/>
            <person name="Lapidus A."/>
            <person name="Barry K."/>
            <person name="Detter J.C."/>
            <person name="Glavina del Rio T."/>
            <person name="Hammon N."/>
            <person name="Israni S."/>
            <person name="Dalin E."/>
            <person name="Tice H."/>
            <person name="Pitluck S."/>
            <person name="Thompson L.S."/>
            <person name="Brettin T."/>
            <person name="Bruce D."/>
            <person name="Han C."/>
            <person name="Tapia R."/>
            <person name="Gilna P."/>
            <person name="Schmutz J."/>
            <person name="Larimer F."/>
            <person name="Land M."/>
            <person name="Hauser L."/>
            <person name="Kyrpides N."/>
            <person name="Mikhailova N."/>
            <person name="Janssen P.H."/>
            <person name="Kuske C.R."/>
            <person name="Richardson P."/>
        </authorList>
    </citation>
    <scope>NUCLEOTIDE SEQUENCE</scope>
    <source>
        <strain evidence="7">Ellin6076</strain>
    </source>
</reference>
<dbReference type="PANTHER" id="PTHR24421:SF62">
    <property type="entry name" value="SENSORY TRANSDUCTION HISTIDINE KINASE"/>
    <property type="match status" value="1"/>
</dbReference>
<dbReference type="InterPro" id="IPR011712">
    <property type="entry name" value="Sig_transdc_His_kin_sub3_dim/P"/>
</dbReference>
<feature type="signal peptide" evidence="5">
    <location>
        <begin position="1"/>
        <end position="26"/>
    </location>
</feature>